<accession>A0A0S6U4H8</accession>
<gene>
    <name evidence="5" type="ORF">CBO05C_1490</name>
</gene>
<keyword evidence="2" id="KW-0274">FAD</keyword>
<evidence type="ECO:0000256" key="1">
    <source>
        <dbReference type="ARBA" id="ARBA00022630"/>
    </source>
</evidence>
<dbReference type="PANTHER" id="PTHR42659">
    <property type="entry name" value="XANTHINE DEHYDROGENASE SUBUNIT C-RELATED"/>
    <property type="match status" value="1"/>
</dbReference>
<sequence>MYEINEILEPKTLEEALELLSEHDNLTVIAGGTDILVKLHEERFNSLNLISIRKIEGLNEIKVIEDDSIEIGAMATFSEIFRNDIVNKNIPIIAEAAVSMGGPQIRNMATIGGNICNGAVSGDSAPSLFALNSKLKLKSKNGERIVKIKDFYTGPGKVSIKKDEILISIIIEKKDYENKYGNYIKFASRNAMDIALMGVAVLVEVKDKKFEDLRIALGVSGPMPIRCEIAEAEGKYMKITDENIRLIGKLALKSSRAIDFWNASKEFKEHLIEELTYRGIKESIKRLESFEKMMKI</sequence>
<dbReference type="Proteomes" id="UP000054164">
    <property type="component" value="Unassembled WGS sequence"/>
</dbReference>
<evidence type="ECO:0000259" key="4">
    <source>
        <dbReference type="PROSITE" id="PS51387"/>
    </source>
</evidence>
<keyword evidence="3" id="KW-0560">Oxidoreductase</keyword>
<dbReference type="GO" id="GO:0004854">
    <property type="term" value="F:xanthine dehydrogenase activity"/>
    <property type="evidence" value="ECO:0007669"/>
    <property type="project" value="InterPro"/>
</dbReference>
<dbReference type="InterPro" id="IPR051312">
    <property type="entry name" value="Diverse_Substr_Oxidored"/>
</dbReference>
<dbReference type="InterPro" id="IPR016166">
    <property type="entry name" value="FAD-bd_PCMH"/>
</dbReference>
<dbReference type="EMBL" id="DF384213">
    <property type="protein sequence ID" value="GAE01800.1"/>
    <property type="molecule type" value="Genomic_DNA"/>
</dbReference>
<dbReference type="FunFam" id="3.30.465.10:FF:000017">
    <property type="entry name" value="Xanthine dehydrogenase, FAD binding subunit"/>
    <property type="match status" value="1"/>
</dbReference>
<dbReference type="InterPro" id="IPR016169">
    <property type="entry name" value="FAD-bd_PCMH_sub2"/>
</dbReference>
<dbReference type="InterPro" id="IPR002346">
    <property type="entry name" value="Mopterin_DH_FAD-bd"/>
</dbReference>
<dbReference type="PROSITE" id="PS51387">
    <property type="entry name" value="FAD_PCMH"/>
    <property type="match status" value="1"/>
</dbReference>
<reference evidence="5" key="1">
    <citation type="submission" date="2013-10" db="EMBL/GenBank/DDBJ databases">
        <title>Draft genome sequence of Clostridium botulinum type B strain Osaka05.</title>
        <authorList>
            <person name="Sakaguchi Y."/>
            <person name="Hosomi K."/>
            <person name="Uchiyama J."/>
            <person name="Ogura Y."/>
            <person name="Sakaguchi M."/>
            <person name="Kohda T."/>
            <person name="Mukamoto M."/>
            <person name="Misawa N."/>
            <person name="Matsuzaki S."/>
            <person name="Hayashi T."/>
            <person name="Kozaki S."/>
        </authorList>
    </citation>
    <scope>NUCLEOTIDE SEQUENCE</scope>
    <source>
        <strain evidence="5">Osaka05</strain>
    </source>
</reference>
<evidence type="ECO:0000256" key="2">
    <source>
        <dbReference type="ARBA" id="ARBA00022827"/>
    </source>
</evidence>
<dbReference type="AlphaFoldDB" id="A0A0S6U4H8"/>
<dbReference type="GO" id="GO:0002197">
    <property type="term" value="C:xanthine dehydrogenase complex"/>
    <property type="evidence" value="ECO:0007669"/>
    <property type="project" value="InterPro"/>
</dbReference>
<name>A0A0S6U4H8_CLOBO</name>
<dbReference type="HOGENOM" id="CLU_058050_0_1_9"/>
<dbReference type="NCBIfam" id="NF043083">
    <property type="entry name" value="XdhB_XDHase"/>
    <property type="match status" value="1"/>
</dbReference>
<organism evidence="5">
    <name type="scientific">Clostridium botulinum B str. Osaka05</name>
    <dbReference type="NCBI Taxonomy" id="1407017"/>
    <lineage>
        <taxon>Bacteria</taxon>
        <taxon>Bacillati</taxon>
        <taxon>Bacillota</taxon>
        <taxon>Clostridia</taxon>
        <taxon>Eubacteriales</taxon>
        <taxon>Clostridiaceae</taxon>
        <taxon>Clostridium</taxon>
    </lineage>
</organism>
<feature type="domain" description="FAD-binding PCMH-type" evidence="4">
    <location>
        <begin position="1"/>
        <end position="176"/>
    </location>
</feature>
<dbReference type="SMART" id="SM01092">
    <property type="entry name" value="CO_deh_flav_C"/>
    <property type="match status" value="1"/>
</dbReference>
<dbReference type="SUPFAM" id="SSF55447">
    <property type="entry name" value="CO dehydrogenase flavoprotein C-terminal domain-like"/>
    <property type="match status" value="1"/>
</dbReference>
<evidence type="ECO:0000313" key="5">
    <source>
        <dbReference type="EMBL" id="GAE01800.1"/>
    </source>
</evidence>
<dbReference type="GO" id="GO:0071949">
    <property type="term" value="F:FAD binding"/>
    <property type="evidence" value="ECO:0007669"/>
    <property type="project" value="InterPro"/>
</dbReference>
<proteinExistence type="predicted"/>
<dbReference type="Gene3D" id="3.30.43.10">
    <property type="entry name" value="Uridine Diphospho-n-acetylenolpyruvylglucosamine Reductase, domain 2"/>
    <property type="match status" value="1"/>
</dbReference>
<dbReference type="Gene3D" id="3.30.390.50">
    <property type="entry name" value="CO dehydrogenase flavoprotein, C-terminal domain"/>
    <property type="match status" value="1"/>
</dbReference>
<dbReference type="InterPro" id="IPR036683">
    <property type="entry name" value="CO_DH_flav_C_dom_sf"/>
</dbReference>
<protein>
    <submittedName>
        <fullName evidence="5">Xanthine dehydrogenase subunit XdhB</fullName>
    </submittedName>
</protein>
<dbReference type="InterPro" id="IPR036318">
    <property type="entry name" value="FAD-bd_PCMH-like_sf"/>
</dbReference>
<dbReference type="InterPro" id="IPR050031">
    <property type="entry name" value="XdhB_XDHase"/>
</dbReference>
<keyword evidence="1" id="KW-0285">Flavoprotein</keyword>
<dbReference type="InterPro" id="IPR005107">
    <property type="entry name" value="CO_DH_flav_C"/>
</dbReference>
<dbReference type="SUPFAM" id="SSF56176">
    <property type="entry name" value="FAD-binding/transporter-associated domain-like"/>
    <property type="match status" value="1"/>
</dbReference>
<dbReference type="Pfam" id="PF00941">
    <property type="entry name" value="FAD_binding_5"/>
    <property type="match status" value="1"/>
</dbReference>
<dbReference type="RefSeq" id="WP_030034458.1">
    <property type="nucleotide sequence ID" value="NZ_DF384213.1"/>
</dbReference>
<dbReference type="Gene3D" id="3.30.465.10">
    <property type="match status" value="1"/>
</dbReference>
<dbReference type="PANTHER" id="PTHR42659:SF9">
    <property type="entry name" value="XANTHINE DEHYDROGENASE FAD-BINDING SUBUNIT XDHB-RELATED"/>
    <property type="match status" value="1"/>
</dbReference>
<dbReference type="Pfam" id="PF03450">
    <property type="entry name" value="CO_deh_flav_C"/>
    <property type="match status" value="1"/>
</dbReference>
<evidence type="ECO:0000256" key="3">
    <source>
        <dbReference type="ARBA" id="ARBA00023002"/>
    </source>
</evidence>
<dbReference type="NCBIfam" id="NF007427">
    <property type="entry name" value="PRK09971.1"/>
    <property type="match status" value="1"/>
</dbReference>
<dbReference type="InterPro" id="IPR016167">
    <property type="entry name" value="FAD-bd_PCMH_sub1"/>
</dbReference>